<reference evidence="12 13" key="1">
    <citation type="submission" date="2019-08" db="EMBL/GenBank/DDBJ databases">
        <title>In-depth cultivation of the pig gut microbiome towards novel bacterial diversity and tailored functional studies.</title>
        <authorList>
            <person name="Wylensek D."/>
            <person name="Hitch T.C.A."/>
            <person name="Clavel T."/>
        </authorList>
    </citation>
    <scope>NUCLEOTIDE SEQUENCE [LARGE SCALE GENOMIC DNA]</scope>
    <source>
        <strain evidence="12 13">Oil+RF-744-WCA-WT-13</strain>
    </source>
</reference>
<comment type="catalytic activity">
    <reaction evidence="9">
        <text>adenosine + phosphate = alpha-D-ribose 1-phosphate + adenine</text>
        <dbReference type="Rhea" id="RHEA:27642"/>
        <dbReference type="ChEBI" id="CHEBI:16335"/>
        <dbReference type="ChEBI" id="CHEBI:16708"/>
        <dbReference type="ChEBI" id="CHEBI:43474"/>
        <dbReference type="ChEBI" id="CHEBI:57720"/>
        <dbReference type="EC" id="2.4.2.1"/>
    </reaction>
    <physiologicalReaction direction="left-to-right" evidence="9">
        <dbReference type="Rhea" id="RHEA:27643"/>
    </physiologicalReaction>
</comment>
<comment type="similarity">
    <text evidence="3 11">Belongs to the purine nucleoside phosphorylase YfiH/LACC1 family.</text>
</comment>
<dbReference type="CDD" id="cd16833">
    <property type="entry name" value="YfiH"/>
    <property type="match status" value="1"/>
</dbReference>
<evidence type="ECO:0000313" key="13">
    <source>
        <dbReference type="Proteomes" id="UP000466864"/>
    </source>
</evidence>
<evidence type="ECO:0000256" key="8">
    <source>
        <dbReference type="ARBA" id="ARBA00047989"/>
    </source>
</evidence>
<evidence type="ECO:0000256" key="3">
    <source>
        <dbReference type="ARBA" id="ARBA00007353"/>
    </source>
</evidence>
<proteinExistence type="inferred from homology"/>
<dbReference type="PANTHER" id="PTHR30616">
    <property type="entry name" value="UNCHARACTERIZED PROTEIN YFIH"/>
    <property type="match status" value="1"/>
</dbReference>
<gene>
    <name evidence="12" type="primary">pgeF</name>
    <name evidence="12" type="ORF">FYJ60_09480</name>
</gene>
<dbReference type="GO" id="GO:0017061">
    <property type="term" value="F:S-methyl-5-thioadenosine phosphorylase activity"/>
    <property type="evidence" value="ECO:0007669"/>
    <property type="project" value="UniProtKB-EC"/>
</dbReference>
<name>A0A7X2P9A9_9FIRM</name>
<dbReference type="Proteomes" id="UP000466864">
    <property type="component" value="Unassembled WGS sequence"/>
</dbReference>
<dbReference type="InterPro" id="IPR038371">
    <property type="entry name" value="Cu_polyphenol_OxRdtase_sf"/>
</dbReference>
<keyword evidence="13" id="KW-1185">Reference proteome</keyword>
<accession>A0A7X2P9A9</accession>
<evidence type="ECO:0000256" key="10">
    <source>
        <dbReference type="ARBA" id="ARBA00049893"/>
    </source>
</evidence>
<dbReference type="SUPFAM" id="SSF64438">
    <property type="entry name" value="CNF1/YfiH-like putative cysteine hydrolases"/>
    <property type="match status" value="1"/>
</dbReference>
<dbReference type="EMBL" id="VUMV01000007">
    <property type="protein sequence ID" value="MST82546.1"/>
    <property type="molecule type" value="Genomic_DNA"/>
</dbReference>
<dbReference type="PANTHER" id="PTHR30616:SF2">
    <property type="entry name" value="PURINE NUCLEOSIDE PHOSPHORYLASE LACC1"/>
    <property type="match status" value="1"/>
</dbReference>
<evidence type="ECO:0000256" key="1">
    <source>
        <dbReference type="ARBA" id="ARBA00000553"/>
    </source>
</evidence>
<evidence type="ECO:0000256" key="2">
    <source>
        <dbReference type="ARBA" id="ARBA00003215"/>
    </source>
</evidence>
<organism evidence="12 13">
    <name type="scientific">Bilifractor porci</name>
    <dbReference type="NCBI Taxonomy" id="2606636"/>
    <lineage>
        <taxon>Bacteria</taxon>
        <taxon>Bacillati</taxon>
        <taxon>Bacillota</taxon>
        <taxon>Clostridia</taxon>
        <taxon>Lachnospirales</taxon>
        <taxon>Lachnospiraceae</taxon>
        <taxon>Bilifractor</taxon>
    </lineage>
</organism>
<comment type="catalytic activity">
    <reaction evidence="10">
        <text>S-methyl-5'-thioadenosine + phosphate = 5-(methylsulfanyl)-alpha-D-ribose 1-phosphate + adenine</text>
        <dbReference type="Rhea" id="RHEA:11852"/>
        <dbReference type="ChEBI" id="CHEBI:16708"/>
        <dbReference type="ChEBI" id="CHEBI:17509"/>
        <dbReference type="ChEBI" id="CHEBI:43474"/>
        <dbReference type="ChEBI" id="CHEBI:58533"/>
        <dbReference type="EC" id="2.4.2.28"/>
    </reaction>
    <physiologicalReaction direction="left-to-right" evidence="10">
        <dbReference type="Rhea" id="RHEA:11853"/>
    </physiologicalReaction>
</comment>
<evidence type="ECO:0000256" key="4">
    <source>
        <dbReference type="ARBA" id="ARBA00022679"/>
    </source>
</evidence>
<evidence type="ECO:0000256" key="9">
    <source>
        <dbReference type="ARBA" id="ARBA00048968"/>
    </source>
</evidence>
<comment type="catalytic activity">
    <reaction evidence="8">
        <text>adenosine + H2O + H(+) = inosine + NH4(+)</text>
        <dbReference type="Rhea" id="RHEA:24408"/>
        <dbReference type="ChEBI" id="CHEBI:15377"/>
        <dbReference type="ChEBI" id="CHEBI:15378"/>
        <dbReference type="ChEBI" id="CHEBI:16335"/>
        <dbReference type="ChEBI" id="CHEBI:17596"/>
        <dbReference type="ChEBI" id="CHEBI:28938"/>
        <dbReference type="EC" id="3.5.4.4"/>
    </reaction>
    <physiologicalReaction direction="left-to-right" evidence="8">
        <dbReference type="Rhea" id="RHEA:24409"/>
    </physiologicalReaction>
</comment>
<dbReference type="InterPro" id="IPR003730">
    <property type="entry name" value="Cu_polyphenol_OxRdtase"/>
</dbReference>
<evidence type="ECO:0000256" key="11">
    <source>
        <dbReference type="RuleBase" id="RU361274"/>
    </source>
</evidence>
<evidence type="ECO:0000256" key="7">
    <source>
        <dbReference type="ARBA" id="ARBA00022833"/>
    </source>
</evidence>
<protein>
    <recommendedName>
        <fullName evidence="11">Purine nucleoside phosphorylase</fullName>
    </recommendedName>
</protein>
<sequence>MIRNTEENCCRPEFRRKGTTQVPVWAESAFPMLVFPALEQTGLVSHGFTTRLGGVSRDHLASLNLSFSRGDREENVRENFRRVAEYFNTEESRFVFTDQTHTSNIRVVTEQDAGKGLTRPRDYAEVDGLVTNVPGLVLSVFTADCVPVFLVDPRNRAIGLVHSGWRGTAEKIGRKAVELMRREYGTRPEDLICAIGPSICRDCYEVSSDVAEVFQKAFPGKEEEILSGKRNGKFQLDLWSCGRLVLEEAGVPAENISITDICTCCNPDLLFSHRASHGRRGNLGAFLVLR</sequence>
<dbReference type="GO" id="GO:0005507">
    <property type="term" value="F:copper ion binding"/>
    <property type="evidence" value="ECO:0007669"/>
    <property type="project" value="TreeGrafter"/>
</dbReference>
<dbReference type="NCBIfam" id="TIGR00726">
    <property type="entry name" value="peptidoglycan editing factor PgeF"/>
    <property type="match status" value="1"/>
</dbReference>
<comment type="function">
    <text evidence="2">Purine nucleoside enzyme that catalyzes the phosphorolysis of adenosine and inosine nucleosides, yielding D-ribose 1-phosphate and the respective free bases, adenine and hypoxanthine. Also catalyzes the phosphorolysis of S-methyl-5'-thioadenosine into adenine and S-methyl-5-thio-alpha-D-ribose 1-phosphate. Also has adenosine deaminase activity.</text>
</comment>
<comment type="catalytic activity">
    <reaction evidence="1">
        <text>inosine + phosphate = alpha-D-ribose 1-phosphate + hypoxanthine</text>
        <dbReference type="Rhea" id="RHEA:27646"/>
        <dbReference type="ChEBI" id="CHEBI:17368"/>
        <dbReference type="ChEBI" id="CHEBI:17596"/>
        <dbReference type="ChEBI" id="CHEBI:43474"/>
        <dbReference type="ChEBI" id="CHEBI:57720"/>
        <dbReference type="EC" id="2.4.2.1"/>
    </reaction>
    <physiologicalReaction direction="left-to-right" evidence="1">
        <dbReference type="Rhea" id="RHEA:27647"/>
    </physiologicalReaction>
</comment>
<evidence type="ECO:0000313" key="12">
    <source>
        <dbReference type="EMBL" id="MST82546.1"/>
    </source>
</evidence>
<dbReference type="AlphaFoldDB" id="A0A7X2P9A9"/>
<keyword evidence="4" id="KW-0808">Transferase</keyword>
<keyword evidence="7" id="KW-0862">Zinc</keyword>
<dbReference type="Gene3D" id="3.60.140.10">
    <property type="entry name" value="CNF1/YfiH-like putative cysteine hydrolases"/>
    <property type="match status" value="1"/>
</dbReference>
<keyword evidence="5" id="KW-0479">Metal-binding</keyword>
<dbReference type="RefSeq" id="WP_154458463.1">
    <property type="nucleotide sequence ID" value="NZ_VUMV01000007.1"/>
</dbReference>
<dbReference type="Pfam" id="PF02578">
    <property type="entry name" value="Cu-oxidase_4"/>
    <property type="match status" value="1"/>
</dbReference>
<dbReference type="GO" id="GO:0016787">
    <property type="term" value="F:hydrolase activity"/>
    <property type="evidence" value="ECO:0007669"/>
    <property type="project" value="UniProtKB-KW"/>
</dbReference>
<evidence type="ECO:0000256" key="5">
    <source>
        <dbReference type="ARBA" id="ARBA00022723"/>
    </source>
</evidence>
<evidence type="ECO:0000256" key="6">
    <source>
        <dbReference type="ARBA" id="ARBA00022801"/>
    </source>
</evidence>
<keyword evidence="6" id="KW-0378">Hydrolase</keyword>
<dbReference type="InterPro" id="IPR011324">
    <property type="entry name" value="Cytotoxic_necrot_fac-like_cat"/>
</dbReference>
<comment type="caution">
    <text evidence="12">The sequence shown here is derived from an EMBL/GenBank/DDBJ whole genome shotgun (WGS) entry which is preliminary data.</text>
</comment>